<dbReference type="SUPFAM" id="SSF52025">
    <property type="entry name" value="PA domain"/>
    <property type="match status" value="1"/>
</dbReference>
<evidence type="ECO:0000256" key="10">
    <source>
        <dbReference type="ARBA" id="ARBA00023049"/>
    </source>
</evidence>
<feature type="region of interest" description="Disordered" evidence="12">
    <location>
        <begin position="831"/>
        <end position="856"/>
    </location>
</feature>
<keyword evidence="11" id="KW-0865">Zymogen</keyword>
<evidence type="ECO:0000256" key="5">
    <source>
        <dbReference type="ARBA" id="ARBA00022670"/>
    </source>
</evidence>
<comment type="subcellular location">
    <subcellularLocation>
        <location evidence="2">Secreted</location>
    </subcellularLocation>
</comment>
<evidence type="ECO:0000313" key="17">
    <source>
        <dbReference type="Proteomes" id="UP000076079"/>
    </source>
</evidence>
<proteinExistence type="inferred from homology"/>
<keyword evidence="5" id="KW-0645">Protease</keyword>
<dbReference type="AlphaFoldDB" id="A0A143PH92"/>
<evidence type="ECO:0000256" key="6">
    <source>
        <dbReference type="ARBA" id="ARBA00022723"/>
    </source>
</evidence>
<evidence type="ECO:0000256" key="4">
    <source>
        <dbReference type="ARBA" id="ARBA00022525"/>
    </source>
</evidence>
<dbReference type="OrthoDB" id="5289240at2"/>
<dbReference type="InterPro" id="IPR001842">
    <property type="entry name" value="Peptidase_M36"/>
</dbReference>
<dbReference type="Gene3D" id="3.10.450.490">
    <property type="match status" value="1"/>
</dbReference>
<dbReference type="GO" id="GO:0008270">
    <property type="term" value="F:zinc ion binding"/>
    <property type="evidence" value="ECO:0007669"/>
    <property type="project" value="InterPro"/>
</dbReference>
<dbReference type="EMBL" id="CP015136">
    <property type="protein sequence ID" value="AMY07650.1"/>
    <property type="molecule type" value="Genomic_DNA"/>
</dbReference>
<feature type="domain" description="FTP" evidence="15">
    <location>
        <begin position="55"/>
        <end position="102"/>
    </location>
</feature>
<gene>
    <name evidence="16" type="ORF">LuPra_00824</name>
</gene>
<dbReference type="GO" id="GO:0005615">
    <property type="term" value="C:extracellular space"/>
    <property type="evidence" value="ECO:0007669"/>
    <property type="project" value="InterPro"/>
</dbReference>
<dbReference type="KEGG" id="abac:LuPra_00824"/>
<dbReference type="Pfam" id="PF07504">
    <property type="entry name" value="FTP"/>
    <property type="match status" value="1"/>
</dbReference>
<keyword evidence="4" id="KW-0964">Secreted</keyword>
<feature type="signal peptide" evidence="13">
    <location>
        <begin position="1"/>
        <end position="24"/>
    </location>
</feature>
<keyword evidence="17" id="KW-1185">Reference proteome</keyword>
<evidence type="ECO:0000313" key="16">
    <source>
        <dbReference type="EMBL" id="AMY07650.1"/>
    </source>
</evidence>
<evidence type="ECO:0000256" key="7">
    <source>
        <dbReference type="ARBA" id="ARBA00022729"/>
    </source>
</evidence>
<evidence type="ECO:0000256" key="3">
    <source>
        <dbReference type="ARBA" id="ARBA00006006"/>
    </source>
</evidence>
<dbReference type="InterPro" id="IPR046450">
    <property type="entry name" value="PA_dom_sf"/>
</dbReference>
<evidence type="ECO:0000256" key="9">
    <source>
        <dbReference type="ARBA" id="ARBA00022833"/>
    </source>
</evidence>
<dbReference type="RefSeq" id="WP_110169577.1">
    <property type="nucleotide sequence ID" value="NZ_CP015136.1"/>
</dbReference>
<dbReference type="CDD" id="cd04818">
    <property type="entry name" value="PA_subtilisin_1"/>
    <property type="match status" value="1"/>
</dbReference>
<keyword evidence="9" id="KW-0862">Zinc</keyword>
<name>A0A143PH92_LUTPR</name>
<evidence type="ECO:0000256" key="13">
    <source>
        <dbReference type="SAM" id="SignalP"/>
    </source>
</evidence>
<dbReference type="STRING" id="1855912.LuPra_00824"/>
<dbReference type="PANTHER" id="PTHR33478:SF1">
    <property type="entry name" value="EXTRACELLULAR METALLOPROTEINASE MEP"/>
    <property type="match status" value="1"/>
</dbReference>
<dbReference type="SUPFAM" id="SSF55486">
    <property type="entry name" value="Metalloproteases ('zincins'), catalytic domain"/>
    <property type="match status" value="1"/>
</dbReference>
<evidence type="ECO:0000256" key="11">
    <source>
        <dbReference type="ARBA" id="ARBA00023145"/>
    </source>
</evidence>
<organism evidence="16 17">
    <name type="scientific">Luteitalea pratensis</name>
    <dbReference type="NCBI Taxonomy" id="1855912"/>
    <lineage>
        <taxon>Bacteria</taxon>
        <taxon>Pseudomonadati</taxon>
        <taxon>Acidobacteriota</taxon>
        <taxon>Vicinamibacteria</taxon>
        <taxon>Vicinamibacterales</taxon>
        <taxon>Vicinamibacteraceae</taxon>
        <taxon>Luteitalea</taxon>
    </lineage>
</organism>
<keyword evidence="7 13" id="KW-0732">Signal</keyword>
<evidence type="ECO:0000256" key="12">
    <source>
        <dbReference type="SAM" id="MobiDB-lite"/>
    </source>
</evidence>
<dbReference type="InterPro" id="IPR027268">
    <property type="entry name" value="Peptidase_M4/M1_CTD_sf"/>
</dbReference>
<dbReference type="Proteomes" id="UP000076079">
    <property type="component" value="Chromosome"/>
</dbReference>
<evidence type="ECO:0000256" key="1">
    <source>
        <dbReference type="ARBA" id="ARBA00001947"/>
    </source>
</evidence>
<dbReference type="PATRIC" id="fig|1813736.3.peg.860"/>
<dbReference type="InterPro" id="IPR003137">
    <property type="entry name" value="PA_domain"/>
</dbReference>
<accession>A0A143PH92</accession>
<comment type="cofactor">
    <cofactor evidence="1">
        <name>Zn(2+)</name>
        <dbReference type="ChEBI" id="CHEBI:29105"/>
    </cofactor>
</comment>
<evidence type="ECO:0000256" key="2">
    <source>
        <dbReference type="ARBA" id="ARBA00004613"/>
    </source>
</evidence>
<reference evidence="17" key="2">
    <citation type="submission" date="2016-04" db="EMBL/GenBank/DDBJ databases">
        <title>First Complete Genome Sequence of a Subdivision 6 Acidobacterium.</title>
        <authorList>
            <person name="Huang S."/>
            <person name="Vieira S."/>
            <person name="Bunk B."/>
            <person name="Riedel T."/>
            <person name="Sproeer C."/>
            <person name="Overmann J."/>
        </authorList>
    </citation>
    <scope>NUCLEOTIDE SEQUENCE [LARGE SCALE GENOMIC DNA]</scope>
    <source>
        <strain evidence="17">DSM 100886 HEG_-6_39</strain>
    </source>
</reference>
<keyword evidence="10" id="KW-0482">Metalloprotease</keyword>
<evidence type="ECO:0000259" key="14">
    <source>
        <dbReference type="Pfam" id="PF02225"/>
    </source>
</evidence>
<dbReference type="InterPro" id="IPR011096">
    <property type="entry name" value="FTP_domain"/>
</dbReference>
<reference evidence="16 17" key="1">
    <citation type="journal article" date="2016" name="Genome Announc.">
        <title>First Complete Genome Sequence of a Subdivision 6 Acidobacterium Strain.</title>
        <authorList>
            <person name="Huang S."/>
            <person name="Vieira S."/>
            <person name="Bunk B."/>
            <person name="Riedel T."/>
            <person name="Sproer C."/>
            <person name="Overmann J."/>
        </authorList>
    </citation>
    <scope>NUCLEOTIDE SEQUENCE [LARGE SCALE GENOMIC DNA]</scope>
    <source>
        <strain evidence="17">DSM 100886 HEG_-6_39</strain>
    </source>
</reference>
<feature type="domain" description="PA" evidence="14">
    <location>
        <begin position="449"/>
        <end position="537"/>
    </location>
</feature>
<evidence type="ECO:0000256" key="8">
    <source>
        <dbReference type="ARBA" id="ARBA00022801"/>
    </source>
</evidence>
<dbReference type="Gene3D" id="3.50.30.30">
    <property type="match status" value="1"/>
</dbReference>
<dbReference type="Gene3D" id="1.10.390.10">
    <property type="entry name" value="Neutral Protease Domain 2"/>
    <property type="match status" value="1"/>
</dbReference>
<comment type="similarity">
    <text evidence="3">Belongs to the peptidase M36 family.</text>
</comment>
<dbReference type="GO" id="GO:0006508">
    <property type="term" value="P:proteolysis"/>
    <property type="evidence" value="ECO:0007669"/>
    <property type="project" value="UniProtKB-KW"/>
</dbReference>
<dbReference type="Pfam" id="PF02128">
    <property type="entry name" value="Peptidase_M36"/>
    <property type="match status" value="1"/>
</dbReference>
<protein>
    <submittedName>
        <fullName evidence="16">Fungalysin metallopeptidase (M36)</fullName>
    </submittedName>
</protein>
<dbReference type="InterPro" id="IPR050371">
    <property type="entry name" value="Fungal_virulence_M36"/>
</dbReference>
<dbReference type="NCBIfam" id="NF038114">
    <property type="entry name" value="rightmost"/>
    <property type="match status" value="1"/>
</dbReference>
<evidence type="ECO:0000259" key="15">
    <source>
        <dbReference type="Pfam" id="PF07504"/>
    </source>
</evidence>
<feature type="chain" id="PRO_5007511318" evidence="13">
    <location>
        <begin position="25"/>
        <end position="891"/>
    </location>
</feature>
<dbReference type="GO" id="GO:0004222">
    <property type="term" value="F:metalloendopeptidase activity"/>
    <property type="evidence" value="ECO:0007669"/>
    <property type="project" value="InterPro"/>
</dbReference>
<dbReference type="PANTHER" id="PTHR33478">
    <property type="entry name" value="EXTRACELLULAR METALLOPROTEINASE MEP"/>
    <property type="match status" value="1"/>
</dbReference>
<dbReference type="Gene3D" id="3.10.170.10">
    <property type="match status" value="1"/>
</dbReference>
<keyword evidence="8" id="KW-0378">Hydrolase</keyword>
<sequence precursor="true">MVPRTFVVVAGLLVASVAAAPAVAQDAAAAAALDYIRGSRQTLGLTGSDVGDVVVSSVVRSDHNRVTHVYLQQRYRGIEVWSGILNVAVDANSAVVSAQSRFVTNIASQAGGQNAKKAALDAVAAAAGHVRLKPTRAFEVLQHKGGPSEAVTLSDGGISLKPIEARLVWVPLEGAVRLGWMVEIEEVGGAHWWQAFVDAETGASLGQHDLIVHDSAHAIAAAIARPADSPAALPTFAATDGAAYRVFPLPFESPNDGDRSLVTNAADPASSPFGWHDTNGVAGPEFTRTRGNNVHAYADRDANNTADPGSDPDGGPGLLFDFNLDLLARPLDSQPAIVTNLFYWNNIVHDVTYRYGFNEAAGNFQVNNYGKGGLGNDDVRAEAQDGSGRNNANFGTNVDGARPRMQMFEWRSSAPNPITVTAPAAAAGTYYGPMAGFGESLVTTGPIAGEVVYIGRGCDPAYQAGQPLDPYLASPAGKIALTERGSCTFVAKVKKAQDSGARAVIVANNIVGSPIAMGGADPTISIPSVMVSLDDGTLFKANVPLTATIADGTGGVPDRDSDLDAGVIAHEYGHGISNRLTGGPATVACLGNAEQMGEGWSDWFALTLTTHPSDTGTTPRGVGTYVNFEPADGLGIRPTQYTTDMTVNPSTYASVADTVNISQPHGIGYVWNTMLWEMYWNLVDRYGYNADIYDSWNTGGNNRALQLVMDGLKFQVCRPGFVDGRTGILQADVALTGGANQCEIWRAFARRGLGASASQGSSNDRTDGVEAFDLPANCTAATFGGFTSPIEAAPGVNAVNAGSVVPVKFTVEATSVVTLADLDSQPVSCSTLEPTGEAPVALDSPGSTGLGQDGNAYHVNWQTDPTWAGTCRRLTVRLPAASDATAYFRFF</sequence>
<keyword evidence="6" id="KW-0479">Metal-binding</keyword>
<dbReference type="Pfam" id="PF02225">
    <property type="entry name" value="PA"/>
    <property type="match status" value="1"/>
</dbReference>
<dbReference type="CDD" id="cd09596">
    <property type="entry name" value="M36"/>
    <property type="match status" value="1"/>
</dbReference>